<feature type="signal peptide" evidence="1">
    <location>
        <begin position="1"/>
        <end position="20"/>
    </location>
</feature>
<feature type="chain" id="PRO_5013182587" evidence="1">
    <location>
        <begin position="21"/>
        <end position="225"/>
    </location>
</feature>
<proteinExistence type="predicted"/>
<keyword evidence="1" id="KW-0732">Signal</keyword>
<feature type="domain" description="Putative auto-transporter adhesin head GIN" evidence="2">
    <location>
        <begin position="28"/>
        <end position="208"/>
    </location>
</feature>
<dbReference type="RefSeq" id="WP_079643491.1">
    <property type="nucleotide sequence ID" value="NZ_FUZF01000011.1"/>
</dbReference>
<protein>
    <submittedName>
        <fullName evidence="3">Putative auto-transporter adhesin, head GIN domain</fullName>
    </submittedName>
</protein>
<dbReference type="Pfam" id="PF10988">
    <property type="entry name" value="DUF2807"/>
    <property type="match status" value="1"/>
</dbReference>
<evidence type="ECO:0000259" key="2">
    <source>
        <dbReference type="Pfam" id="PF10988"/>
    </source>
</evidence>
<dbReference type="OrthoDB" id="704821at2"/>
<name>A0A1T5EH48_9SPHI</name>
<evidence type="ECO:0000256" key="1">
    <source>
        <dbReference type="SAM" id="SignalP"/>
    </source>
</evidence>
<dbReference type="Gene3D" id="2.160.20.120">
    <property type="match status" value="1"/>
</dbReference>
<accession>A0A1T5EH48</accession>
<keyword evidence="4" id="KW-1185">Reference proteome</keyword>
<dbReference type="AlphaFoldDB" id="A0A1T5EH48"/>
<reference evidence="4" key="1">
    <citation type="submission" date="2017-02" db="EMBL/GenBank/DDBJ databases">
        <authorList>
            <person name="Varghese N."/>
            <person name="Submissions S."/>
        </authorList>
    </citation>
    <scope>NUCLEOTIDE SEQUENCE [LARGE SCALE GENOMIC DNA]</scope>
    <source>
        <strain evidence="4">DSM 24091</strain>
    </source>
</reference>
<evidence type="ECO:0000313" key="3">
    <source>
        <dbReference type="EMBL" id="SKB83383.1"/>
    </source>
</evidence>
<evidence type="ECO:0000313" key="4">
    <source>
        <dbReference type="Proteomes" id="UP000190150"/>
    </source>
</evidence>
<organism evidence="3 4">
    <name type="scientific">Sphingobacterium nematocida</name>
    <dbReference type="NCBI Taxonomy" id="1513896"/>
    <lineage>
        <taxon>Bacteria</taxon>
        <taxon>Pseudomonadati</taxon>
        <taxon>Bacteroidota</taxon>
        <taxon>Sphingobacteriia</taxon>
        <taxon>Sphingobacteriales</taxon>
        <taxon>Sphingobacteriaceae</taxon>
        <taxon>Sphingobacterium</taxon>
    </lineage>
</organism>
<dbReference type="EMBL" id="FUZF01000011">
    <property type="protein sequence ID" value="SKB83383.1"/>
    <property type="molecule type" value="Genomic_DNA"/>
</dbReference>
<dbReference type="Proteomes" id="UP000190150">
    <property type="component" value="Unassembled WGS sequence"/>
</dbReference>
<sequence>MKQIFLAFFLITVSVLQVNAQLSRTLSPFRELDVTDKIRVRLLAGPEDKIVIEGELANQMELTQTGDVLRLKMNINYIMQGQKVDVSLYTTNLSSIIARKGAQVRTDDYEVESDSIYVSANEGARIDLRVHTDEIEVWTTAGAVIHLEGQARDQTVNCTFGGHYEAKDLLSDNAYVRTNAGGKCQVNVGKSVDAQTRAGGVIDIYGNPPERKQRRLAGGKINFVE</sequence>
<gene>
    <name evidence="3" type="ORF">SAMN05660841_02585</name>
</gene>
<dbReference type="STRING" id="1513896.SAMN05660841_02585"/>
<dbReference type="InterPro" id="IPR021255">
    <property type="entry name" value="DUF2807"/>
</dbReference>